<dbReference type="Pfam" id="PF02571">
    <property type="entry name" value="CbiJ"/>
    <property type="match status" value="1"/>
</dbReference>
<evidence type="ECO:0000256" key="1">
    <source>
        <dbReference type="ARBA" id="ARBA00004953"/>
    </source>
</evidence>
<dbReference type="PANTHER" id="PTHR36925">
    <property type="entry name" value="COBALT-PRECORRIN-6A REDUCTASE"/>
    <property type="match status" value="1"/>
</dbReference>
<dbReference type="UniPathway" id="UPA00148"/>
<keyword evidence="5" id="KW-1185">Reference proteome</keyword>
<dbReference type="Proteomes" id="UP000033220">
    <property type="component" value="Chromosome DSM 122"/>
</dbReference>
<protein>
    <submittedName>
        <fullName evidence="4">Precorrin-6x reductase CbiJ/CobK</fullName>
        <ecNumber evidence="4">1.3.1.54</ecNumber>
    </submittedName>
</protein>
<organism evidence="4 5">
    <name type="scientific">Pararhodospirillum photometricum DSM 122</name>
    <dbReference type="NCBI Taxonomy" id="1150469"/>
    <lineage>
        <taxon>Bacteria</taxon>
        <taxon>Pseudomonadati</taxon>
        <taxon>Pseudomonadota</taxon>
        <taxon>Alphaproteobacteria</taxon>
        <taxon>Rhodospirillales</taxon>
        <taxon>Rhodospirillaceae</taxon>
        <taxon>Pararhodospirillum</taxon>
    </lineage>
</organism>
<dbReference type="GO" id="GO:0016994">
    <property type="term" value="F:precorrin-6A reductase activity"/>
    <property type="evidence" value="ECO:0007669"/>
    <property type="project" value="UniProtKB-EC"/>
</dbReference>
<dbReference type="eggNOG" id="COG2099">
    <property type="taxonomic scope" value="Bacteria"/>
</dbReference>
<gene>
    <name evidence="4" type="ORF">RSPPHO_01539</name>
</gene>
<keyword evidence="2" id="KW-0169">Cobalamin biosynthesis</keyword>
<dbReference type="PANTHER" id="PTHR36925:SF1">
    <property type="entry name" value="COBALT-PRECORRIN-6A REDUCTASE"/>
    <property type="match status" value="1"/>
</dbReference>
<dbReference type="InterPro" id="IPR003723">
    <property type="entry name" value="Precorrin-6x_reduct"/>
</dbReference>
<dbReference type="EMBL" id="HE663493">
    <property type="protein sequence ID" value="CCG08165.1"/>
    <property type="molecule type" value="Genomic_DNA"/>
</dbReference>
<dbReference type="STRING" id="1150469.RSPPHO_01539"/>
<dbReference type="RefSeq" id="WP_014414804.1">
    <property type="nucleotide sequence ID" value="NC_017059.1"/>
</dbReference>
<accession>H6SJK0</accession>
<keyword evidence="3 4" id="KW-0560">Oxidoreductase</keyword>
<proteinExistence type="predicted"/>
<reference evidence="4 5" key="1">
    <citation type="submission" date="2012-02" db="EMBL/GenBank/DDBJ databases">
        <title>Shotgun genome sequence of Phaeospirillum photometricum DSM 122.</title>
        <authorList>
            <person name="Duquesne K."/>
            <person name="Sturgis J."/>
        </authorList>
    </citation>
    <scope>NUCLEOTIDE SEQUENCE [LARGE SCALE GENOMIC DNA]</scope>
    <source>
        <strain evidence="5">DSM122</strain>
    </source>
</reference>
<dbReference type="EC" id="1.3.1.54" evidence="4"/>
<dbReference type="AlphaFoldDB" id="H6SJK0"/>
<sequence>MLLARGPFTLEGETALLRERAIDTLVCKNSGGSATDAKLAAARALGVRVILQRRPPRPAVPVVATEAEARVWLAGLGRDR</sequence>
<dbReference type="GO" id="GO:0009236">
    <property type="term" value="P:cobalamin biosynthetic process"/>
    <property type="evidence" value="ECO:0007669"/>
    <property type="project" value="UniProtKB-UniPathway"/>
</dbReference>
<dbReference type="HOGENOM" id="CLU_2587441_0_0_5"/>
<evidence type="ECO:0000256" key="2">
    <source>
        <dbReference type="ARBA" id="ARBA00022573"/>
    </source>
</evidence>
<dbReference type="KEGG" id="rpm:RSPPHO_01539"/>
<dbReference type="PATRIC" id="fig|1150469.3.peg.1734"/>
<comment type="pathway">
    <text evidence="1">Cofactor biosynthesis; adenosylcobalamin biosynthesis.</text>
</comment>
<evidence type="ECO:0000256" key="3">
    <source>
        <dbReference type="ARBA" id="ARBA00023002"/>
    </source>
</evidence>
<evidence type="ECO:0000313" key="4">
    <source>
        <dbReference type="EMBL" id="CCG08165.1"/>
    </source>
</evidence>
<name>H6SJK0_PARPM</name>
<evidence type="ECO:0000313" key="5">
    <source>
        <dbReference type="Proteomes" id="UP000033220"/>
    </source>
</evidence>
<dbReference type="PROSITE" id="PS51014">
    <property type="entry name" value="COBK_CBIJ"/>
    <property type="match status" value="1"/>
</dbReference>